<evidence type="ECO:0000313" key="2">
    <source>
        <dbReference type="Proteomes" id="UP000704611"/>
    </source>
</evidence>
<name>A0ABS6MMM2_9GAMM</name>
<dbReference type="EMBL" id="JAHRID010000006">
    <property type="protein sequence ID" value="MBV2130036.1"/>
    <property type="molecule type" value="Genomic_DNA"/>
</dbReference>
<evidence type="ECO:0000313" key="1">
    <source>
        <dbReference type="EMBL" id="MBV2130036.1"/>
    </source>
</evidence>
<comment type="caution">
    <text evidence="1">The sequence shown here is derived from an EMBL/GenBank/DDBJ whole genome shotgun (WGS) entry which is preliminary data.</text>
</comment>
<gene>
    <name evidence="1" type="ORF">KQY15_13170</name>
</gene>
<organism evidence="1 2">
    <name type="scientific">Arsukibacterium indicum</name>
    <dbReference type="NCBI Taxonomy" id="2848612"/>
    <lineage>
        <taxon>Bacteria</taxon>
        <taxon>Pseudomonadati</taxon>
        <taxon>Pseudomonadota</taxon>
        <taxon>Gammaproteobacteria</taxon>
        <taxon>Chromatiales</taxon>
        <taxon>Chromatiaceae</taxon>
        <taxon>Arsukibacterium</taxon>
    </lineage>
</organism>
<accession>A0ABS6MMM2</accession>
<dbReference type="Proteomes" id="UP000704611">
    <property type="component" value="Unassembled WGS sequence"/>
</dbReference>
<protein>
    <recommendedName>
        <fullName evidence="3">TMhelix containing protein</fullName>
    </recommendedName>
</protein>
<keyword evidence="2" id="KW-1185">Reference proteome</keyword>
<sequence>MKITFNSKALAIGAALVMAVTAIGYFKASPLCQDGISQTSGEACTNIQQNWLSWIKGDSRSTQFHFVDFLELLNRLSPASSKTN</sequence>
<reference evidence="1 2" key="1">
    <citation type="submission" date="2021-06" db="EMBL/GenBank/DDBJ databases">
        <title>Rheinheimera indica sp. nov., isolated from deep-sea sediment.</title>
        <authorList>
            <person name="Wang Z."/>
            <person name="Zhang X.-Y."/>
        </authorList>
    </citation>
    <scope>NUCLEOTIDE SEQUENCE [LARGE SCALE GENOMIC DNA]</scope>
    <source>
        <strain evidence="1 2">SM2107</strain>
    </source>
</reference>
<evidence type="ECO:0008006" key="3">
    <source>
        <dbReference type="Google" id="ProtNLM"/>
    </source>
</evidence>
<proteinExistence type="predicted"/>
<dbReference type="RefSeq" id="WP_217669899.1">
    <property type="nucleotide sequence ID" value="NZ_JAHRID010000006.1"/>
</dbReference>